<dbReference type="GeneID" id="24099238"/>
<dbReference type="Proteomes" id="UP000006352">
    <property type="component" value="Unassembled WGS sequence"/>
</dbReference>
<organism evidence="1 2">
    <name type="scientific">Fibroporia radiculosa</name>
    <dbReference type="NCBI Taxonomy" id="599839"/>
    <lineage>
        <taxon>Eukaryota</taxon>
        <taxon>Fungi</taxon>
        <taxon>Dikarya</taxon>
        <taxon>Basidiomycota</taxon>
        <taxon>Agaricomycotina</taxon>
        <taxon>Agaricomycetes</taxon>
        <taxon>Polyporales</taxon>
        <taxon>Fibroporiaceae</taxon>
        <taxon>Fibroporia</taxon>
    </lineage>
</organism>
<evidence type="ECO:0000313" key="1">
    <source>
        <dbReference type="EMBL" id="CCM04327.1"/>
    </source>
</evidence>
<name>J4HZ75_9APHY</name>
<proteinExistence type="predicted"/>
<dbReference type="InParanoid" id="J4HZ75"/>
<dbReference type="HOGENOM" id="CLU_1917094_0_0_1"/>
<dbReference type="AlphaFoldDB" id="J4HZ75"/>
<dbReference type="RefSeq" id="XP_012183610.1">
    <property type="nucleotide sequence ID" value="XM_012328220.1"/>
</dbReference>
<reference evidence="1 2" key="1">
    <citation type="journal article" date="2012" name="Appl. Environ. Microbiol.">
        <title>Short-read sequencing for genomic analysis of the brown rot fungus Fibroporia radiculosa.</title>
        <authorList>
            <person name="Tang J.D."/>
            <person name="Perkins A.D."/>
            <person name="Sonstegard T.S."/>
            <person name="Schroeder S.G."/>
            <person name="Burgess S.C."/>
            <person name="Diehl S.V."/>
        </authorList>
    </citation>
    <scope>NUCLEOTIDE SEQUENCE [LARGE SCALE GENOMIC DNA]</scope>
    <source>
        <strain evidence="1 2">TFFH 294</strain>
    </source>
</reference>
<evidence type="ECO:0000313" key="2">
    <source>
        <dbReference type="Proteomes" id="UP000006352"/>
    </source>
</evidence>
<sequence>MSALEVVMYISAASLSSWYDPLFGAEDNDSPYIHTTPLSQNHTNPKLRATRASSSGATDKCRFVNRGTATAICAATSPNHGNAVSATGSGITAETGWSSTSATRMAAASLGMNLSVVASPGEHWSRGLRQRA</sequence>
<protein>
    <submittedName>
        <fullName evidence="1">Uncharacterized protein</fullName>
    </submittedName>
</protein>
<dbReference type="EMBL" id="HE797150">
    <property type="protein sequence ID" value="CCM04327.1"/>
    <property type="molecule type" value="Genomic_DNA"/>
</dbReference>
<accession>J4HZ75</accession>
<gene>
    <name evidence="1" type="ORF">FIBRA_06498</name>
</gene>
<keyword evidence="2" id="KW-1185">Reference proteome</keyword>